<evidence type="ECO:0000313" key="2">
    <source>
        <dbReference type="Proteomes" id="UP000027170"/>
    </source>
</evidence>
<dbReference type="Pfam" id="PF07274">
    <property type="entry name" value="DUF1440"/>
    <property type="match status" value="1"/>
</dbReference>
<keyword evidence="2" id="KW-1185">Reference proteome</keyword>
<dbReference type="Proteomes" id="UP000027170">
    <property type="component" value="Unassembled WGS sequence"/>
</dbReference>
<reference evidence="1 2" key="1">
    <citation type="submission" date="2014-03" db="EMBL/GenBank/DDBJ databases">
        <title>The genomes of two eusocial bee gut symbionts.</title>
        <authorList>
            <person name="Kwong W.K."/>
            <person name="Engel P."/>
            <person name="Koch H."/>
            <person name="Moran N.A."/>
        </authorList>
    </citation>
    <scope>NUCLEOTIDE SEQUENCE [LARGE SCALE GENOMIC DNA]</scope>
    <source>
        <strain evidence="2">wkB29</strain>
    </source>
</reference>
<protein>
    <submittedName>
        <fullName evidence="1">Putative integral membrane protein</fullName>
    </submittedName>
</protein>
<dbReference type="RefSeq" id="WP_037407343.1">
    <property type="nucleotide sequence ID" value="NZ_JFZV01000006.1"/>
</dbReference>
<name>A0A066TJ70_9NEIS</name>
<dbReference type="OrthoDB" id="1629003at2"/>
<sequence>MSNLFARTQPASRHYGVAFLAGIMGGLISAFVKSGTEGVMPPRTPDRVAPPIQMIQDMGIDMHNMVYTYSDQVVNWGGSAVHILFSIVWAVIYCVAAEIFPKVKLWQGLAFGIGVTILFHGMMLPILNLAPALWNLPFDELFSELVGTLLWMWTIEVFRRDLRNRLTKKPDPEFQ</sequence>
<dbReference type="InterPro" id="IPR009898">
    <property type="entry name" value="DUF1440"/>
</dbReference>
<dbReference type="AlphaFoldDB" id="A0A066TJ70"/>
<dbReference type="eggNOG" id="COG3477">
    <property type="taxonomic scope" value="Bacteria"/>
</dbReference>
<comment type="caution">
    <text evidence="1">The sequence shown here is derived from an EMBL/GenBank/DDBJ whole genome shotgun (WGS) entry which is preliminary data.</text>
</comment>
<gene>
    <name evidence="1" type="ORF">SALWKB29_1374</name>
</gene>
<evidence type="ECO:0000313" key="1">
    <source>
        <dbReference type="EMBL" id="KDN14584.1"/>
    </source>
</evidence>
<organism evidence="1 2">
    <name type="scientific">Snodgrassella communis</name>
    <dbReference type="NCBI Taxonomy" id="2946699"/>
    <lineage>
        <taxon>Bacteria</taxon>
        <taxon>Pseudomonadati</taxon>
        <taxon>Pseudomonadota</taxon>
        <taxon>Betaproteobacteria</taxon>
        <taxon>Neisseriales</taxon>
        <taxon>Neisseriaceae</taxon>
        <taxon>Snodgrassella</taxon>
    </lineage>
</organism>
<accession>A0A066TJ70</accession>
<dbReference type="EMBL" id="JFZV01000006">
    <property type="protein sequence ID" value="KDN14584.1"/>
    <property type="molecule type" value="Genomic_DNA"/>
</dbReference>
<proteinExistence type="predicted"/>